<name>A0ABW9KGP9_9BACT</name>
<gene>
    <name evidence="1" type="ORF">ACK2TP_04155</name>
</gene>
<accession>A0ABW9KGP9</accession>
<comment type="caution">
    <text evidence="1">The sequence shown here is derived from an EMBL/GenBank/DDBJ whole genome shotgun (WGS) entry which is preliminary data.</text>
</comment>
<dbReference type="RefSeq" id="WP_263413509.1">
    <property type="nucleotide sequence ID" value="NZ_BAABBH010000001.1"/>
</dbReference>
<organism evidence="1 2">
    <name type="scientific">Terriglobus aquaticus</name>
    <dbReference type="NCBI Taxonomy" id="940139"/>
    <lineage>
        <taxon>Bacteria</taxon>
        <taxon>Pseudomonadati</taxon>
        <taxon>Acidobacteriota</taxon>
        <taxon>Terriglobia</taxon>
        <taxon>Terriglobales</taxon>
        <taxon>Acidobacteriaceae</taxon>
        <taxon>Terriglobus</taxon>
    </lineage>
</organism>
<protein>
    <submittedName>
        <fullName evidence="1">Uncharacterized protein</fullName>
    </submittedName>
</protein>
<evidence type="ECO:0000313" key="1">
    <source>
        <dbReference type="EMBL" id="MFN2974946.1"/>
    </source>
</evidence>
<evidence type="ECO:0000313" key="2">
    <source>
        <dbReference type="Proteomes" id="UP001634747"/>
    </source>
</evidence>
<dbReference type="Proteomes" id="UP001634747">
    <property type="component" value="Unassembled WGS sequence"/>
</dbReference>
<keyword evidence="2" id="KW-1185">Reference proteome</keyword>
<dbReference type="EMBL" id="JBJYXY010000001">
    <property type="protein sequence ID" value="MFN2974946.1"/>
    <property type="molecule type" value="Genomic_DNA"/>
</dbReference>
<proteinExistence type="predicted"/>
<sequence>MNLTYTGTARAGPGANTVQQQQAVSVSTPSTWSMPIGPPPDSTHNMLAFTLTNGVYVGAWVSTSCAVTTGTVPGEWFFNEGSGTASANQGTGPVMNIANGTWTAQAGLSGGALVFNGSTNSSTHTTASASGTALSLASGHPMGACGYYAPMSTALYSRVVESKASTGSSNGVSGMGVRASEG</sequence>
<reference evidence="1 2" key="1">
    <citation type="submission" date="2024-12" db="EMBL/GenBank/DDBJ databases">
        <authorList>
            <person name="Lee Y."/>
        </authorList>
    </citation>
    <scope>NUCLEOTIDE SEQUENCE [LARGE SCALE GENOMIC DNA]</scope>
    <source>
        <strain evidence="1 2">03SUJ4</strain>
    </source>
</reference>